<gene>
    <name evidence="2" type="ORF">MKI86_00755</name>
</gene>
<evidence type="ECO:0000313" key="2">
    <source>
        <dbReference type="EMBL" id="MCJ8147659.1"/>
    </source>
</evidence>
<evidence type="ECO:0000256" key="1">
    <source>
        <dbReference type="SAM" id="MobiDB-lite"/>
    </source>
</evidence>
<sequence length="174" mass="20035">MSNSRQLEARFLDNSEKQLVDSSHHPDVGDLSDRELADLRRNLRERRNRARDIANRQRREIRGKGAPRGGSRVSEDAGSREKLSVLSSALQRVNNETSRRERFCSRQALKNNAERALEMRRAASRPRRPKSRRADKGMHAVPNERAPDLVNRMEVGRVSQFVKDSQARKDNRQG</sequence>
<feature type="compositionally biased region" description="Basic and acidic residues" evidence="1">
    <location>
        <begin position="73"/>
        <end position="82"/>
    </location>
</feature>
<feature type="compositionally biased region" description="Basic residues" evidence="1">
    <location>
        <begin position="122"/>
        <end position="131"/>
    </location>
</feature>
<dbReference type="RefSeq" id="WP_241595860.1">
    <property type="nucleotide sequence ID" value="NZ_JAKVIN010000001.1"/>
</dbReference>
<feature type="compositionally biased region" description="Basic and acidic residues" evidence="1">
    <location>
        <begin position="7"/>
        <end position="42"/>
    </location>
</feature>
<proteinExistence type="predicted"/>
<reference evidence="2 3" key="1">
    <citation type="submission" date="2022-02" db="EMBL/GenBank/DDBJ databases">
        <title>Shinella B3.7 sp. nov., isolated from Sediment (Zhairuo Island).</title>
        <authorList>
            <person name="Chen G."/>
        </authorList>
    </citation>
    <scope>NUCLEOTIDE SEQUENCE [LARGE SCALE GENOMIC DNA]</scope>
    <source>
        <strain evidence="2 3">B3.7</strain>
    </source>
</reference>
<dbReference type="EMBL" id="JAKVIN010000001">
    <property type="protein sequence ID" value="MCJ8147659.1"/>
    <property type="molecule type" value="Genomic_DNA"/>
</dbReference>
<accession>A0ABT0CGB5</accession>
<keyword evidence="3" id="KW-1185">Reference proteome</keyword>
<organism evidence="2 3">
    <name type="scientific">Shinella sedimenti</name>
    <dbReference type="NCBI Taxonomy" id="2919913"/>
    <lineage>
        <taxon>Bacteria</taxon>
        <taxon>Pseudomonadati</taxon>
        <taxon>Pseudomonadota</taxon>
        <taxon>Alphaproteobacteria</taxon>
        <taxon>Hyphomicrobiales</taxon>
        <taxon>Rhizobiaceae</taxon>
        <taxon>Shinella</taxon>
    </lineage>
</organism>
<feature type="compositionally biased region" description="Basic and acidic residues" evidence="1">
    <location>
        <begin position="50"/>
        <end position="63"/>
    </location>
</feature>
<dbReference type="Proteomes" id="UP001201844">
    <property type="component" value="Unassembled WGS sequence"/>
</dbReference>
<feature type="region of interest" description="Disordered" evidence="1">
    <location>
        <begin position="113"/>
        <end position="147"/>
    </location>
</feature>
<name>A0ABT0CGB5_9HYPH</name>
<evidence type="ECO:0000313" key="3">
    <source>
        <dbReference type="Proteomes" id="UP001201844"/>
    </source>
</evidence>
<protein>
    <submittedName>
        <fullName evidence="2">Uncharacterized protein</fullName>
    </submittedName>
</protein>
<feature type="region of interest" description="Disordered" evidence="1">
    <location>
        <begin position="1"/>
        <end position="82"/>
    </location>
</feature>
<comment type="caution">
    <text evidence="2">The sequence shown here is derived from an EMBL/GenBank/DDBJ whole genome shotgun (WGS) entry which is preliminary data.</text>
</comment>